<keyword evidence="2 5" id="KW-0812">Transmembrane</keyword>
<comment type="similarity">
    <text evidence="5">Belongs to the UPF0391 family.</text>
</comment>
<sequence length="61" mass="6337">MIKWAIIFLVAGLVLAAIGFGGAAGVAFTIAKVLAFIAIALFVIFLIMRLMAGKAVKDAID</sequence>
<protein>
    <recommendedName>
        <fullName evidence="5">UPF0391 membrane protein J7S20_12255</fullName>
    </recommendedName>
</protein>
<name>A0A8T4IFQ9_9SPHN</name>
<dbReference type="EMBL" id="JAGRQC010000003">
    <property type="protein sequence ID" value="MBR0553281.1"/>
    <property type="molecule type" value="Genomic_DNA"/>
</dbReference>
<dbReference type="PIRSF" id="PIRSF036466">
    <property type="entry name" value="UCP036466"/>
    <property type="match status" value="1"/>
</dbReference>
<dbReference type="GO" id="GO:0005886">
    <property type="term" value="C:plasma membrane"/>
    <property type="evidence" value="ECO:0007669"/>
    <property type="project" value="UniProtKB-SubCell"/>
</dbReference>
<reference evidence="6" key="1">
    <citation type="submission" date="2021-04" db="EMBL/GenBank/DDBJ databases">
        <title>Ouciella asimina sp. nov., isolated from the surface seawater in the hydrothermal field of Okinawa Trough.</title>
        <authorList>
            <person name="Shuang W."/>
        </authorList>
    </citation>
    <scope>NUCLEOTIDE SEQUENCE</scope>
    <source>
        <strain evidence="6">LXI357</strain>
    </source>
</reference>
<dbReference type="InterPro" id="IPR009760">
    <property type="entry name" value="DUF1328"/>
</dbReference>
<comment type="subcellular location">
    <subcellularLocation>
        <location evidence="5">Cell membrane</location>
        <topology evidence="5">Single-pass membrane protein</topology>
    </subcellularLocation>
</comment>
<evidence type="ECO:0000256" key="1">
    <source>
        <dbReference type="ARBA" id="ARBA00022475"/>
    </source>
</evidence>
<organism evidence="6 7">
    <name type="scientific">Stakelama marina</name>
    <dbReference type="NCBI Taxonomy" id="2826939"/>
    <lineage>
        <taxon>Bacteria</taxon>
        <taxon>Pseudomonadati</taxon>
        <taxon>Pseudomonadota</taxon>
        <taxon>Alphaproteobacteria</taxon>
        <taxon>Sphingomonadales</taxon>
        <taxon>Sphingomonadaceae</taxon>
        <taxon>Stakelama</taxon>
    </lineage>
</organism>
<evidence type="ECO:0000256" key="5">
    <source>
        <dbReference type="HAMAP-Rule" id="MF_01361"/>
    </source>
</evidence>
<dbReference type="AlphaFoldDB" id="A0A8T4IFQ9"/>
<dbReference type="HAMAP" id="MF_01361">
    <property type="entry name" value="UPF0391"/>
    <property type="match status" value="1"/>
</dbReference>
<accession>A0A8T4IFQ9</accession>
<keyword evidence="1 5" id="KW-1003">Cell membrane</keyword>
<dbReference type="RefSeq" id="WP_284054515.1">
    <property type="nucleotide sequence ID" value="NZ_JAGRQC010000003.1"/>
</dbReference>
<evidence type="ECO:0000313" key="7">
    <source>
        <dbReference type="Proteomes" id="UP000676996"/>
    </source>
</evidence>
<dbReference type="Proteomes" id="UP000676996">
    <property type="component" value="Unassembled WGS sequence"/>
</dbReference>
<dbReference type="Pfam" id="PF07043">
    <property type="entry name" value="DUF1328"/>
    <property type="match status" value="1"/>
</dbReference>
<evidence type="ECO:0000313" key="6">
    <source>
        <dbReference type="EMBL" id="MBR0553281.1"/>
    </source>
</evidence>
<gene>
    <name evidence="6" type="ORF">J7S20_12255</name>
</gene>
<keyword evidence="4 5" id="KW-0472">Membrane</keyword>
<keyword evidence="7" id="KW-1185">Reference proteome</keyword>
<comment type="caution">
    <text evidence="6">The sequence shown here is derived from an EMBL/GenBank/DDBJ whole genome shotgun (WGS) entry which is preliminary data.</text>
</comment>
<feature type="transmembrane region" description="Helical" evidence="5">
    <location>
        <begin position="33"/>
        <end position="52"/>
    </location>
</feature>
<evidence type="ECO:0000256" key="2">
    <source>
        <dbReference type="ARBA" id="ARBA00022692"/>
    </source>
</evidence>
<evidence type="ECO:0000256" key="4">
    <source>
        <dbReference type="ARBA" id="ARBA00023136"/>
    </source>
</evidence>
<proteinExistence type="inferred from homology"/>
<keyword evidence="3 5" id="KW-1133">Transmembrane helix</keyword>
<evidence type="ECO:0000256" key="3">
    <source>
        <dbReference type="ARBA" id="ARBA00022989"/>
    </source>
</evidence>